<feature type="transmembrane region" description="Helical" evidence="9">
    <location>
        <begin position="188"/>
        <end position="206"/>
    </location>
</feature>
<sequence length="439" mass="46768">MIPEQPNAPTGPDPRRAGLRQVGAVLRAVGCEACDVSRRASPPFRDAERRILRHLPLLAVVLVAADLVTGGTLIVADGLGLPWWGAGLVAGVQGPPLVVALYRPVLAWWSSLAAALPYALLAALATPAARADEPWPWTAPGLWAHLVVTLLVACRVRTGVYVAQWLLTTALGGALTAGLAPPSPVNDLLPLALSSALGLAVVTVVRGRGRARRALRAQEALTEFERGERVLLEERTRIARELHDVVAHHMSVVAVQAEAAPYRVAEPPPELSESFASIRQNALAALTELRYVLGMLRSPQERAETRYAPQPTLENLDGLVANVRAAGLRIDARVTGEARPVPQRVELSAFRMVQEALSNALRHAPGCRVEVELAYGHGALALRVANSPAPAGVPRQRGTGHGVLGIQERASMLGGSVRIGIREDGWFEVAASLPISEQE</sequence>
<dbReference type="Gene3D" id="3.30.565.10">
    <property type="entry name" value="Histidine kinase-like ATPase, C-terminal domain"/>
    <property type="match status" value="1"/>
</dbReference>
<feature type="transmembrane region" description="Helical" evidence="9">
    <location>
        <begin position="135"/>
        <end position="154"/>
    </location>
</feature>
<evidence type="ECO:0000256" key="7">
    <source>
        <dbReference type="ARBA" id="ARBA00022840"/>
    </source>
</evidence>
<evidence type="ECO:0000256" key="9">
    <source>
        <dbReference type="SAM" id="Phobius"/>
    </source>
</evidence>
<keyword evidence="5" id="KW-0547">Nucleotide-binding</keyword>
<keyword evidence="6" id="KW-0418">Kinase</keyword>
<dbReference type="CDD" id="cd16917">
    <property type="entry name" value="HATPase_UhpB-NarQ-NarX-like"/>
    <property type="match status" value="1"/>
</dbReference>
<dbReference type="RefSeq" id="WP_344573279.1">
    <property type="nucleotide sequence ID" value="NZ_BAAARK010000001.1"/>
</dbReference>
<dbReference type="InterPro" id="IPR036890">
    <property type="entry name" value="HATPase_C_sf"/>
</dbReference>
<evidence type="ECO:0000256" key="4">
    <source>
        <dbReference type="ARBA" id="ARBA00022679"/>
    </source>
</evidence>
<feature type="transmembrane region" description="Helical" evidence="9">
    <location>
        <begin position="81"/>
        <end position="102"/>
    </location>
</feature>
<dbReference type="InterPro" id="IPR011712">
    <property type="entry name" value="Sig_transdc_His_kin_sub3_dim/P"/>
</dbReference>
<keyword evidence="9" id="KW-0472">Membrane</keyword>
<keyword evidence="3" id="KW-0597">Phosphoprotein</keyword>
<feature type="transmembrane region" description="Helical" evidence="9">
    <location>
        <begin position="109"/>
        <end position="129"/>
    </location>
</feature>
<evidence type="ECO:0000256" key="2">
    <source>
        <dbReference type="ARBA" id="ARBA00012438"/>
    </source>
</evidence>
<evidence type="ECO:0000256" key="1">
    <source>
        <dbReference type="ARBA" id="ARBA00000085"/>
    </source>
</evidence>
<comment type="caution">
    <text evidence="11">The sequence shown here is derived from an EMBL/GenBank/DDBJ whole genome shotgun (WGS) entry which is preliminary data.</text>
</comment>
<dbReference type="EC" id="2.7.13.3" evidence="2"/>
<dbReference type="Pfam" id="PF07730">
    <property type="entry name" value="HisKA_3"/>
    <property type="match status" value="1"/>
</dbReference>
<evidence type="ECO:0000313" key="11">
    <source>
        <dbReference type="EMBL" id="GAA2646457.1"/>
    </source>
</evidence>
<keyword evidence="4" id="KW-0808">Transferase</keyword>
<dbReference type="PANTHER" id="PTHR24421">
    <property type="entry name" value="NITRATE/NITRITE SENSOR PROTEIN NARX-RELATED"/>
    <property type="match status" value="1"/>
</dbReference>
<keyword evidence="12" id="KW-1185">Reference proteome</keyword>
<dbReference type="Proteomes" id="UP001500994">
    <property type="component" value="Unassembled WGS sequence"/>
</dbReference>
<dbReference type="SUPFAM" id="SSF55874">
    <property type="entry name" value="ATPase domain of HSP90 chaperone/DNA topoisomerase II/histidine kinase"/>
    <property type="match status" value="1"/>
</dbReference>
<dbReference type="EMBL" id="BAAARK010000001">
    <property type="protein sequence ID" value="GAA2646457.1"/>
    <property type="molecule type" value="Genomic_DNA"/>
</dbReference>
<name>A0ABP6DM58_9ACTN</name>
<keyword evidence="9" id="KW-1133">Transmembrane helix</keyword>
<keyword evidence="7" id="KW-0067">ATP-binding</keyword>
<feature type="domain" description="Signal transduction histidine kinase subgroup 3 dimerisation and phosphoacceptor" evidence="10">
    <location>
        <begin position="234"/>
        <end position="300"/>
    </location>
</feature>
<keyword evidence="9" id="KW-0812">Transmembrane</keyword>
<organism evidence="11 12">
    <name type="scientific">Streptomyces lunalinharesii</name>
    <dbReference type="NCBI Taxonomy" id="333384"/>
    <lineage>
        <taxon>Bacteria</taxon>
        <taxon>Bacillati</taxon>
        <taxon>Actinomycetota</taxon>
        <taxon>Actinomycetes</taxon>
        <taxon>Kitasatosporales</taxon>
        <taxon>Streptomycetaceae</taxon>
        <taxon>Streptomyces</taxon>
    </lineage>
</organism>
<protein>
    <recommendedName>
        <fullName evidence="2">histidine kinase</fullName>
        <ecNumber evidence="2">2.7.13.3</ecNumber>
    </recommendedName>
</protein>
<evidence type="ECO:0000256" key="6">
    <source>
        <dbReference type="ARBA" id="ARBA00022777"/>
    </source>
</evidence>
<reference evidence="12" key="1">
    <citation type="journal article" date="2019" name="Int. J. Syst. Evol. Microbiol.">
        <title>The Global Catalogue of Microorganisms (GCM) 10K type strain sequencing project: providing services to taxonomists for standard genome sequencing and annotation.</title>
        <authorList>
            <consortium name="The Broad Institute Genomics Platform"/>
            <consortium name="The Broad Institute Genome Sequencing Center for Infectious Disease"/>
            <person name="Wu L."/>
            <person name="Ma J."/>
        </authorList>
    </citation>
    <scope>NUCLEOTIDE SEQUENCE [LARGE SCALE GENOMIC DNA]</scope>
    <source>
        <strain evidence="12">JCM 16374</strain>
    </source>
</reference>
<evidence type="ECO:0000259" key="10">
    <source>
        <dbReference type="Pfam" id="PF07730"/>
    </source>
</evidence>
<evidence type="ECO:0000313" key="12">
    <source>
        <dbReference type="Proteomes" id="UP001500994"/>
    </source>
</evidence>
<dbReference type="PANTHER" id="PTHR24421:SF10">
    <property type="entry name" value="NITRATE_NITRITE SENSOR PROTEIN NARQ"/>
    <property type="match status" value="1"/>
</dbReference>
<dbReference type="Gene3D" id="1.20.5.1930">
    <property type="match status" value="1"/>
</dbReference>
<dbReference type="InterPro" id="IPR050482">
    <property type="entry name" value="Sensor_HK_TwoCompSys"/>
</dbReference>
<keyword evidence="8" id="KW-0902">Two-component regulatory system</keyword>
<accession>A0ABP6DM58</accession>
<proteinExistence type="predicted"/>
<feature type="transmembrane region" description="Helical" evidence="9">
    <location>
        <begin position="161"/>
        <end position="182"/>
    </location>
</feature>
<comment type="catalytic activity">
    <reaction evidence="1">
        <text>ATP + protein L-histidine = ADP + protein N-phospho-L-histidine.</text>
        <dbReference type="EC" id="2.7.13.3"/>
    </reaction>
</comment>
<feature type="transmembrane region" description="Helical" evidence="9">
    <location>
        <begin position="55"/>
        <end position="75"/>
    </location>
</feature>
<evidence type="ECO:0000256" key="8">
    <source>
        <dbReference type="ARBA" id="ARBA00023012"/>
    </source>
</evidence>
<evidence type="ECO:0000256" key="3">
    <source>
        <dbReference type="ARBA" id="ARBA00022553"/>
    </source>
</evidence>
<gene>
    <name evidence="11" type="ORF">GCM10009864_06180</name>
</gene>
<evidence type="ECO:0000256" key="5">
    <source>
        <dbReference type="ARBA" id="ARBA00022741"/>
    </source>
</evidence>